<dbReference type="PANTHER" id="PTHR43685:SF2">
    <property type="entry name" value="GLYCOSYLTRANSFERASE 2-LIKE DOMAIN-CONTAINING PROTEIN"/>
    <property type="match status" value="1"/>
</dbReference>
<protein>
    <recommendedName>
        <fullName evidence="1">Glycosyltransferase 2-like domain-containing protein</fullName>
    </recommendedName>
</protein>
<name>U1LCL8_9MICO</name>
<dbReference type="SUPFAM" id="SSF53448">
    <property type="entry name" value="Nucleotide-diphospho-sugar transferases"/>
    <property type="match status" value="1"/>
</dbReference>
<keyword evidence="3" id="KW-1185">Reference proteome</keyword>
<dbReference type="OrthoDB" id="9802649at2"/>
<accession>U1LCL8</accession>
<reference evidence="2 3" key="1">
    <citation type="journal article" date="2013" name="Genome Announc.">
        <title>First draft genome sequence from a member of the genus agrococcus, isolated from modern microbialites.</title>
        <authorList>
            <person name="White R.A.III."/>
            <person name="Grassa C.J."/>
            <person name="Suttle C.A."/>
        </authorList>
    </citation>
    <scope>NUCLEOTIDE SEQUENCE [LARGE SCALE GENOMIC DNA]</scope>
    <source>
        <strain evidence="2 3">RW1</strain>
    </source>
</reference>
<dbReference type="InterPro" id="IPR001173">
    <property type="entry name" value="Glyco_trans_2-like"/>
</dbReference>
<sequence length="310" mass="33518">MSELAAAAAALPAVTVLMATHDGARFLREQVASILAQRGVDVRLVISDDGSTDGTRGLLQSLAADEPRIVLLEPVDLGSAHANFLRLIAEAPWDGAAAVAFSDQDDVWHAERLAAQLEQLRGAEAVSANVVADYGDRRTLIDKAQAQRSLDFVLESAGPGCTFVLSARAFDLVRRTVLDDPEAADAPIHDWLVYAIVRAAGMRWHIDPAPVIDYRQHDANVAGANVGWRQAGRRLRRLRTGEFRREAAVIARIAARLADEPERSRLTSIAALLERDDLGARLALLRGVGSLRRRGADRAALAAVLLLGLW</sequence>
<organism evidence="2 3">
    <name type="scientific">Agrococcus pavilionensis RW1</name>
    <dbReference type="NCBI Taxonomy" id="1330458"/>
    <lineage>
        <taxon>Bacteria</taxon>
        <taxon>Bacillati</taxon>
        <taxon>Actinomycetota</taxon>
        <taxon>Actinomycetes</taxon>
        <taxon>Micrococcales</taxon>
        <taxon>Microbacteriaceae</taxon>
        <taxon>Agrococcus</taxon>
    </lineage>
</organism>
<dbReference type="InterPro" id="IPR029044">
    <property type="entry name" value="Nucleotide-diphossugar_trans"/>
</dbReference>
<evidence type="ECO:0000259" key="1">
    <source>
        <dbReference type="Pfam" id="PF00535"/>
    </source>
</evidence>
<comment type="caution">
    <text evidence="2">The sequence shown here is derived from an EMBL/GenBank/DDBJ whole genome shotgun (WGS) entry which is preliminary data.</text>
</comment>
<dbReference type="Gene3D" id="3.90.550.10">
    <property type="entry name" value="Spore Coat Polysaccharide Biosynthesis Protein SpsA, Chain A"/>
    <property type="match status" value="1"/>
</dbReference>
<evidence type="ECO:0000313" key="3">
    <source>
        <dbReference type="Proteomes" id="UP000016462"/>
    </source>
</evidence>
<dbReference type="AlphaFoldDB" id="U1LCL8"/>
<feature type="domain" description="Glycosyltransferase 2-like" evidence="1">
    <location>
        <begin position="15"/>
        <end position="139"/>
    </location>
</feature>
<dbReference type="Proteomes" id="UP000016462">
    <property type="component" value="Unassembled WGS sequence"/>
</dbReference>
<dbReference type="Pfam" id="PF00535">
    <property type="entry name" value="Glycos_transf_2"/>
    <property type="match status" value="1"/>
</dbReference>
<evidence type="ECO:0000313" key="2">
    <source>
        <dbReference type="EMBL" id="ERG64918.1"/>
    </source>
</evidence>
<dbReference type="EMBL" id="ASHR01000014">
    <property type="protein sequence ID" value="ERG64918.1"/>
    <property type="molecule type" value="Genomic_DNA"/>
</dbReference>
<dbReference type="InterPro" id="IPR050834">
    <property type="entry name" value="Glycosyltransf_2"/>
</dbReference>
<dbReference type="RefSeq" id="WP_021009938.1">
    <property type="nucleotide sequence ID" value="NZ_ASHR01000014.1"/>
</dbReference>
<proteinExistence type="predicted"/>
<gene>
    <name evidence="2" type="ORF">L332_10740</name>
</gene>
<dbReference type="PANTHER" id="PTHR43685">
    <property type="entry name" value="GLYCOSYLTRANSFERASE"/>
    <property type="match status" value="1"/>
</dbReference>